<reference evidence="1" key="1">
    <citation type="submission" date="2023-06" db="EMBL/GenBank/DDBJ databases">
        <title>Genomic analysis of the entomopathogenic nematode Steinernema hermaphroditum.</title>
        <authorList>
            <person name="Schwarz E.M."/>
            <person name="Heppert J.K."/>
            <person name="Baniya A."/>
            <person name="Schwartz H.T."/>
            <person name="Tan C.-H."/>
            <person name="Antoshechkin I."/>
            <person name="Sternberg P.W."/>
            <person name="Goodrich-Blair H."/>
            <person name="Dillman A.R."/>
        </authorList>
    </citation>
    <scope>NUCLEOTIDE SEQUENCE</scope>
    <source>
        <strain evidence="1">PS9179</strain>
        <tissue evidence="1">Whole animal</tissue>
    </source>
</reference>
<evidence type="ECO:0000313" key="2">
    <source>
        <dbReference type="Proteomes" id="UP001175271"/>
    </source>
</evidence>
<comment type="caution">
    <text evidence="1">The sequence shown here is derived from an EMBL/GenBank/DDBJ whole genome shotgun (WGS) entry which is preliminary data.</text>
</comment>
<proteinExistence type="predicted"/>
<keyword evidence="2" id="KW-1185">Reference proteome</keyword>
<organism evidence="1 2">
    <name type="scientific">Steinernema hermaphroditum</name>
    <dbReference type="NCBI Taxonomy" id="289476"/>
    <lineage>
        <taxon>Eukaryota</taxon>
        <taxon>Metazoa</taxon>
        <taxon>Ecdysozoa</taxon>
        <taxon>Nematoda</taxon>
        <taxon>Chromadorea</taxon>
        <taxon>Rhabditida</taxon>
        <taxon>Tylenchina</taxon>
        <taxon>Panagrolaimomorpha</taxon>
        <taxon>Strongyloidoidea</taxon>
        <taxon>Steinernematidae</taxon>
        <taxon>Steinernema</taxon>
    </lineage>
</organism>
<accession>A0AA39HXK5</accession>
<evidence type="ECO:0000313" key="1">
    <source>
        <dbReference type="EMBL" id="KAK0413186.1"/>
    </source>
</evidence>
<name>A0AA39HXK5_9BILA</name>
<sequence>MEFKLLSLGGDVERRLYEALDFIVENIYDEAPSDRCVFGFIFEHPALSTPVYISFNTRAVNTAAVILRRLMRQTQSAGQNVFDQNMKITATILDPPSGRGNNSKKPLTKADATDAIVRSEKTPGLVLIRNSDSLCLPRAIAVAMGYADGTDLSASFAKITQ</sequence>
<gene>
    <name evidence="1" type="ORF">QR680_006651</name>
</gene>
<dbReference type="AlphaFoldDB" id="A0AA39HXK5"/>
<dbReference type="Proteomes" id="UP001175271">
    <property type="component" value="Unassembled WGS sequence"/>
</dbReference>
<dbReference type="EMBL" id="JAUCMV010000003">
    <property type="protein sequence ID" value="KAK0413186.1"/>
    <property type="molecule type" value="Genomic_DNA"/>
</dbReference>
<protein>
    <submittedName>
        <fullName evidence="1">Uncharacterized protein</fullName>
    </submittedName>
</protein>